<comment type="pathway">
    <text evidence="2 9">Amino-acid biosynthesis; L-tryptophan biosynthesis; L-tryptophan from chorismate: step 3/5.</text>
</comment>
<dbReference type="AlphaFoldDB" id="A0A2L1GN70"/>
<evidence type="ECO:0000256" key="9">
    <source>
        <dbReference type="HAMAP-Rule" id="MF_00135"/>
    </source>
</evidence>
<dbReference type="HAMAP" id="MF_00135">
    <property type="entry name" value="PRAI"/>
    <property type="match status" value="1"/>
</dbReference>
<evidence type="ECO:0000313" key="11">
    <source>
        <dbReference type="EMBL" id="AVD71076.1"/>
    </source>
</evidence>
<evidence type="ECO:0000256" key="4">
    <source>
        <dbReference type="ARBA" id="ARBA00022272"/>
    </source>
</evidence>
<evidence type="ECO:0000256" key="5">
    <source>
        <dbReference type="ARBA" id="ARBA00022605"/>
    </source>
</evidence>
<name>A0A2L1GN70_9BACT</name>
<dbReference type="InterPro" id="IPR011060">
    <property type="entry name" value="RibuloseP-bd_barrel"/>
</dbReference>
<proteinExistence type="inferred from homology"/>
<keyword evidence="5 9" id="KW-0028">Amino-acid biosynthesis</keyword>
<keyword evidence="6 9" id="KW-0822">Tryptophan biosynthesis</keyword>
<comment type="similarity">
    <text evidence="9">Belongs to the TrpF family.</text>
</comment>
<dbReference type="UniPathway" id="UPA00035">
    <property type="reaction ID" value="UER00042"/>
</dbReference>
<gene>
    <name evidence="9" type="primary">trpF</name>
    <name evidence="11" type="ORF">CAY53_05920</name>
</gene>
<sequence length="231" mass="24430">MLVKFCGMTRQADVDAALRLGADCCGFIFHEGSPRALRPEAAARLASGTLKRVGVFVLQNADAILRTVARARLDWVQVHGAQTLACEAELARVIGPERVIRVLWPGRHASLAGLEAEMRSHAAYCGHFLLDAGTTGTGGSGRNLDWQALAALRAPRPWILAGGLDADRLSLAIVQSRPDGVDLNSGVEDAPGLKNHGKMAAAEAAIRSARAELRTLHRSLGGRNGAGPAHE</sequence>
<evidence type="ECO:0000256" key="7">
    <source>
        <dbReference type="ARBA" id="ARBA00023141"/>
    </source>
</evidence>
<dbReference type="PANTHER" id="PTHR42894">
    <property type="entry name" value="N-(5'-PHOSPHORIBOSYL)ANTHRANILATE ISOMERASE"/>
    <property type="match status" value="1"/>
</dbReference>
<keyword evidence="8 9" id="KW-0413">Isomerase</keyword>
<organism evidence="11 12">
    <name type="scientific">Desulfobulbus oralis</name>
    <dbReference type="NCBI Taxonomy" id="1986146"/>
    <lineage>
        <taxon>Bacteria</taxon>
        <taxon>Pseudomonadati</taxon>
        <taxon>Thermodesulfobacteriota</taxon>
        <taxon>Desulfobulbia</taxon>
        <taxon>Desulfobulbales</taxon>
        <taxon>Desulfobulbaceae</taxon>
        <taxon>Desulfobulbus</taxon>
    </lineage>
</organism>
<dbReference type="InterPro" id="IPR013785">
    <property type="entry name" value="Aldolase_TIM"/>
</dbReference>
<evidence type="ECO:0000256" key="8">
    <source>
        <dbReference type="ARBA" id="ARBA00023235"/>
    </source>
</evidence>
<dbReference type="Gene3D" id="3.20.20.70">
    <property type="entry name" value="Aldolase class I"/>
    <property type="match status" value="1"/>
</dbReference>
<evidence type="ECO:0000256" key="6">
    <source>
        <dbReference type="ARBA" id="ARBA00022822"/>
    </source>
</evidence>
<dbReference type="Pfam" id="PF00697">
    <property type="entry name" value="PRAI"/>
    <property type="match status" value="1"/>
</dbReference>
<dbReference type="GO" id="GO:0000162">
    <property type="term" value="P:L-tryptophan biosynthetic process"/>
    <property type="evidence" value="ECO:0007669"/>
    <property type="project" value="UniProtKB-UniRule"/>
</dbReference>
<evidence type="ECO:0000256" key="1">
    <source>
        <dbReference type="ARBA" id="ARBA00001164"/>
    </source>
</evidence>
<evidence type="ECO:0000313" key="12">
    <source>
        <dbReference type="Proteomes" id="UP000239867"/>
    </source>
</evidence>
<protein>
    <recommendedName>
        <fullName evidence="4 9">N-(5'-phosphoribosyl)anthranilate isomerase</fullName>
        <shortName evidence="9">PRAI</shortName>
        <ecNumber evidence="3 9">5.3.1.24</ecNumber>
    </recommendedName>
</protein>
<dbReference type="SUPFAM" id="SSF51366">
    <property type="entry name" value="Ribulose-phoshate binding barrel"/>
    <property type="match status" value="1"/>
</dbReference>
<reference evidence="11 12" key="1">
    <citation type="journal article" date="2018" name="MBio">
        <title>Insights into the evolution of host association through the isolation and characterization of a novel human periodontal pathobiont, Desulfobulbus oralis.</title>
        <authorList>
            <person name="Cross K.L."/>
            <person name="Chirania P."/>
            <person name="Xiong W."/>
            <person name="Beall C.J."/>
            <person name="Elkins J.G."/>
            <person name="Giannone R.J."/>
            <person name="Griffen A.L."/>
            <person name="Guss A.M."/>
            <person name="Hettich R.L."/>
            <person name="Joshi S.S."/>
            <person name="Mokrzan E.M."/>
            <person name="Martin R.K."/>
            <person name="Zhulin I.B."/>
            <person name="Leys E.J."/>
            <person name="Podar M."/>
        </authorList>
    </citation>
    <scope>NUCLEOTIDE SEQUENCE [LARGE SCALE GENOMIC DNA]</scope>
    <source>
        <strain evidence="11 12">ORNL</strain>
    </source>
</reference>
<evidence type="ECO:0000256" key="3">
    <source>
        <dbReference type="ARBA" id="ARBA00012572"/>
    </source>
</evidence>
<dbReference type="OrthoDB" id="9796196at2"/>
<dbReference type="EC" id="5.3.1.24" evidence="3 9"/>
<evidence type="ECO:0000256" key="2">
    <source>
        <dbReference type="ARBA" id="ARBA00004664"/>
    </source>
</evidence>
<evidence type="ECO:0000259" key="10">
    <source>
        <dbReference type="Pfam" id="PF00697"/>
    </source>
</evidence>
<keyword evidence="7 9" id="KW-0057">Aromatic amino acid biosynthesis</keyword>
<dbReference type="Proteomes" id="UP000239867">
    <property type="component" value="Chromosome"/>
</dbReference>
<keyword evidence="12" id="KW-1185">Reference proteome</keyword>
<dbReference type="PANTHER" id="PTHR42894:SF1">
    <property type="entry name" value="N-(5'-PHOSPHORIBOSYL)ANTHRANILATE ISOMERASE"/>
    <property type="match status" value="1"/>
</dbReference>
<comment type="catalytic activity">
    <reaction evidence="1 9">
        <text>N-(5-phospho-beta-D-ribosyl)anthranilate = 1-(2-carboxyphenylamino)-1-deoxy-D-ribulose 5-phosphate</text>
        <dbReference type="Rhea" id="RHEA:21540"/>
        <dbReference type="ChEBI" id="CHEBI:18277"/>
        <dbReference type="ChEBI" id="CHEBI:58613"/>
        <dbReference type="EC" id="5.3.1.24"/>
    </reaction>
</comment>
<accession>A0A2L1GN70</accession>
<dbReference type="GO" id="GO:0004640">
    <property type="term" value="F:phosphoribosylanthranilate isomerase activity"/>
    <property type="evidence" value="ECO:0007669"/>
    <property type="project" value="UniProtKB-UniRule"/>
</dbReference>
<dbReference type="RefSeq" id="WP_104936352.1">
    <property type="nucleotide sequence ID" value="NZ_CP021255.1"/>
</dbReference>
<dbReference type="InterPro" id="IPR044643">
    <property type="entry name" value="TrpF_fam"/>
</dbReference>
<dbReference type="CDD" id="cd00405">
    <property type="entry name" value="PRAI"/>
    <property type="match status" value="1"/>
</dbReference>
<dbReference type="InterPro" id="IPR001240">
    <property type="entry name" value="PRAI_dom"/>
</dbReference>
<dbReference type="EMBL" id="CP021255">
    <property type="protein sequence ID" value="AVD71076.1"/>
    <property type="molecule type" value="Genomic_DNA"/>
</dbReference>
<dbReference type="KEGG" id="deo:CAY53_05920"/>
<feature type="domain" description="N-(5'phosphoribosyl) anthranilate isomerase (PRAI)" evidence="10">
    <location>
        <begin position="4"/>
        <end position="201"/>
    </location>
</feature>